<accession>A0A0Q0V9W7</accession>
<reference evidence="1 2" key="1">
    <citation type="journal article" date="2015" name="Genome Biol. Evol.">
        <title>The Dynamics of Genetic Interactions between Vibrio metoecus and Vibrio cholerae, Two Close Relatives Co-Occurring in the Environment.</title>
        <authorList>
            <person name="Orata F.D."/>
            <person name="Kirchberger P.C."/>
            <person name="Meheust R."/>
            <person name="Barlow E.J."/>
            <person name="Tarr C.L."/>
            <person name="Boucher Y."/>
        </authorList>
    </citation>
    <scope>NUCLEOTIDE SEQUENCE [LARGE SCALE GENOMIC DNA]</scope>
    <source>
        <strain evidence="1 2">YB5B04</strain>
    </source>
</reference>
<evidence type="ECO:0000313" key="1">
    <source>
        <dbReference type="EMBL" id="KQA98504.1"/>
    </source>
</evidence>
<comment type="caution">
    <text evidence="1">The sequence shown here is derived from an EMBL/GenBank/DDBJ whole genome shotgun (WGS) entry which is preliminary data.</text>
</comment>
<evidence type="ECO:0000313" key="2">
    <source>
        <dbReference type="Proteomes" id="UP000050491"/>
    </source>
</evidence>
<organism evidence="1 2">
    <name type="scientific">Vibrio metoecus</name>
    <dbReference type="NCBI Taxonomy" id="1481663"/>
    <lineage>
        <taxon>Bacteria</taxon>
        <taxon>Pseudomonadati</taxon>
        <taxon>Pseudomonadota</taxon>
        <taxon>Gammaproteobacteria</taxon>
        <taxon>Vibrionales</taxon>
        <taxon>Vibrionaceae</taxon>
        <taxon>Vibrio</taxon>
    </lineage>
</organism>
<name>A0A0Q0V9W7_VIBMT</name>
<sequence>MVIAVVLLLCCFDLSLAHEWRDCRSNTREKPVDRPACLSENKNPAAAGFFIIDFSLLHKEWL</sequence>
<dbReference type="EMBL" id="LBGP01000021">
    <property type="protein sequence ID" value="KQA98504.1"/>
    <property type="molecule type" value="Genomic_DNA"/>
</dbReference>
<dbReference type="Proteomes" id="UP000050491">
    <property type="component" value="Unassembled WGS sequence"/>
</dbReference>
<proteinExistence type="predicted"/>
<dbReference type="AlphaFoldDB" id="A0A0Q0V9W7"/>
<protein>
    <submittedName>
        <fullName evidence="1">Uncharacterized protein</fullName>
    </submittedName>
</protein>
<gene>
    <name evidence="1" type="ORF">XV92_16130</name>
</gene>